<reference evidence="1" key="1">
    <citation type="submission" date="2014-09" db="EMBL/GenBank/DDBJ databases">
        <authorList>
            <person name="Magalhaes I.L.F."/>
            <person name="Oliveira U."/>
            <person name="Santos F.R."/>
            <person name="Vidigal T.H.D.A."/>
            <person name="Brescovit A.D."/>
            <person name="Santos A.J."/>
        </authorList>
    </citation>
    <scope>NUCLEOTIDE SEQUENCE</scope>
    <source>
        <tissue evidence="1">Shoot tissue taken approximately 20 cm above the soil surface</tissue>
    </source>
</reference>
<name>A0A0A9AF26_ARUDO</name>
<proteinExistence type="predicted"/>
<protein>
    <submittedName>
        <fullName evidence="1">Uncharacterized protein</fullName>
    </submittedName>
</protein>
<reference evidence="1" key="2">
    <citation type="journal article" date="2015" name="Data Brief">
        <title>Shoot transcriptome of the giant reed, Arundo donax.</title>
        <authorList>
            <person name="Barrero R.A."/>
            <person name="Guerrero F.D."/>
            <person name="Moolhuijzen P."/>
            <person name="Goolsby J.A."/>
            <person name="Tidwell J."/>
            <person name="Bellgard S.E."/>
            <person name="Bellgard M.I."/>
        </authorList>
    </citation>
    <scope>NUCLEOTIDE SEQUENCE</scope>
    <source>
        <tissue evidence="1">Shoot tissue taken approximately 20 cm above the soil surface</tissue>
    </source>
</reference>
<accession>A0A0A9AF26</accession>
<dbReference type="EMBL" id="GBRH01249392">
    <property type="protein sequence ID" value="JAD48503.1"/>
    <property type="molecule type" value="Transcribed_RNA"/>
</dbReference>
<organism evidence="1">
    <name type="scientific">Arundo donax</name>
    <name type="common">Giant reed</name>
    <name type="synonym">Donax arundinaceus</name>
    <dbReference type="NCBI Taxonomy" id="35708"/>
    <lineage>
        <taxon>Eukaryota</taxon>
        <taxon>Viridiplantae</taxon>
        <taxon>Streptophyta</taxon>
        <taxon>Embryophyta</taxon>
        <taxon>Tracheophyta</taxon>
        <taxon>Spermatophyta</taxon>
        <taxon>Magnoliopsida</taxon>
        <taxon>Liliopsida</taxon>
        <taxon>Poales</taxon>
        <taxon>Poaceae</taxon>
        <taxon>PACMAD clade</taxon>
        <taxon>Arundinoideae</taxon>
        <taxon>Arundineae</taxon>
        <taxon>Arundo</taxon>
    </lineage>
</organism>
<sequence>MFTISSPMDSAGEHELNWSQVLFNHRWETPNFIEAASSTALELAKMDLIL</sequence>
<evidence type="ECO:0000313" key="1">
    <source>
        <dbReference type="EMBL" id="JAD48503.1"/>
    </source>
</evidence>
<dbReference type="AlphaFoldDB" id="A0A0A9AF26"/>